<accession>A0AAX3AD79</accession>
<keyword evidence="2" id="KW-1185">Reference proteome</keyword>
<dbReference type="EMBL" id="CP084959">
    <property type="protein sequence ID" value="UOA24064.1"/>
    <property type="molecule type" value="Genomic_DNA"/>
</dbReference>
<evidence type="ECO:0008006" key="3">
    <source>
        <dbReference type="Google" id="ProtNLM"/>
    </source>
</evidence>
<sequence>MEITFVHNGRLHQNFTLDNARDLGLTEEELAAALAEGRKPKVRAECRRRIYGKASAETQMNMATAAALISAKAEDDRSAEETEVLSGLNDAIGWVTDMRAAYQSISADPEADIYDDASWPPFPDGARDLVAKF</sequence>
<protein>
    <recommendedName>
        <fullName evidence="3">Phage tail assembly chaperone protein</fullName>
    </recommendedName>
</protein>
<dbReference type="RefSeq" id="WP_243250524.1">
    <property type="nucleotide sequence ID" value="NZ_CP084959.1"/>
</dbReference>
<proteinExistence type="predicted"/>
<dbReference type="Proteomes" id="UP000830781">
    <property type="component" value="Chromosome"/>
</dbReference>
<organism evidence="1 2">
    <name type="scientific">Sulfitobacter pontiacus</name>
    <dbReference type="NCBI Taxonomy" id="60137"/>
    <lineage>
        <taxon>Bacteria</taxon>
        <taxon>Pseudomonadati</taxon>
        <taxon>Pseudomonadota</taxon>
        <taxon>Alphaproteobacteria</taxon>
        <taxon>Rhodobacterales</taxon>
        <taxon>Roseobacteraceae</taxon>
        <taxon>Sulfitobacter</taxon>
    </lineage>
</organism>
<evidence type="ECO:0000313" key="2">
    <source>
        <dbReference type="Proteomes" id="UP000830781"/>
    </source>
</evidence>
<name>A0AAX3AD79_9RHOB</name>
<reference evidence="2" key="1">
    <citation type="journal article" date="2022" name="Microorganisms">
        <title>Beyond the ABCs#Discovery of Three New Plasmid Types in Rhodobacterales (RepQ, RepY, RepW).</title>
        <authorList>
            <person name="Freese H.M."/>
            <person name="Ringel V."/>
            <person name="Overmann J."/>
            <person name="Petersen J."/>
        </authorList>
    </citation>
    <scope>NUCLEOTIDE SEQUENCE [LARGE SCALE GENOMIC DNA]</scope>
    <source>
        <strain evidence="2">DSM 110277</strain>
    </source>
</reference>
<gene>
    <name evidence="1" type="ORF">DSM110277_02500</name>
</gene>
<dbReference type="AlphaFoldDB" id="A0AAX3AD79"/>
<evidence type="ECO:0000313" key="1">
    <source>
        <dbReference type="EMBL" id="UOA24064.1"/>
    </source>
</evidence>